<accession>A0A1T3NV61</accession>
<dbReference type="AlphaFoldDB" id="A0A1T3NV61"/>
<dbReference type="Proteomes" id="UP000190037">
    <property type="component" value="Unassembled WGS sequence"/>
</dbReference>
<dbReference type="STRING" id="159449.B4N89_07065"/>
<evidence type="ECO:0000256" key="2">
    <source>
        <dbReference type="ARBA" id="ARBA00004924"/>
    </source>
</evidence>
<dbReference type="OrthoDB" id="7527071at2"/>
<dbReference type="EC" id="1.14.13.59" evidence="4"/>
<evidence type="ECO:0000256" key="10">
    <source>
        <dbReference type="ARBA" id="ARBA00023033"/>
    </source>
</evidence>
<dbReference type="EMBL" id="MWQN01000001">
    <property type="protein sequence ID" value="OPC80747.1"/>
    <property type="molecule type" value="Genomic_DNA"/>
</dbReference>
<protein>
    <recommendedName>
        <fullName evidence="5">L-lysine N6-monooxygenase MbtG</fullName>
        <ecNumber evidence="4">1.14.13.59</ecNumber>
    </recommendedName>
    <alternativeName>
        <fullName evidence="14">Lysine 6-N-hydroxylase</fullName>
    </alternativeName>
    <alternativeName>
        <fullName evidence="13">Lysine N6-hydroxylase</fullName>
    </alternativeName>
    <alternativeName>
        <fullName evidence="11">Lysine-N-oxygenase</fullName>
    </alternativeName>
    <alternativeName>
        <fullName evidence="12">Mycobactin synthase protein G</fullName>
    </alternativeName>
</protein>
<name>A0A1T3NV61_9ACTN</name>
<evidence type="ECO:0000256" key="7">
    <source>
        <dbReference type="ARBA" id="ARBA00022827"/>
    </source>
</evidence>
<comment type="pathway">
    <text evidence="2">Siderophore biosynthesis.</text>
</comment>
<evidence type="ECO:0000256" key="14">
    <source>
        <dbReference type="ARBA" id="ARBA00032738"/>
    </source>
</evidence>
<evidence type="ECO:0000313" key="18">
    <source>
        <dbReference type="Proteomes" id="UP000190037"/>
    </source>
</evidence>
<evidence type="ECO:0000256" key="3">
    <source>
        <dbReference type="ARBA" id="ARBA00007588"/>
    </source>
</evidence>
<gene>
    <name evidence="17" type="ORF">B4N89_07065</name>
</gene>
<keyword evidence="7" id="KW-0274">FAD</keyword>
<dbReference type="Gene3D" id="3.50.50.60">
    <property type="entry name" value="FAD/NAD(P)-binding domain"/>
    <property type="match status" value="1"/>
</dbReference>
<dbReference type="InterPro" id="IPR036188">
    <property type="entry name" value="FAD/NAD-bd_sf"/>
</dbReference>
<comment type="catalytic activity">
    <reaction evidence="15">
        <text>L-lysine + NADPH + O2 = N(6)-hydroxy-L-lysine + NADP(+) + H2O</text>
        <dbReference type="Rhea" id="RHEA:23228"/>
        <dbReference type="ChEBI" id="CHEBI:15377"/>
        <dbReference type="ChEBI" id="CHEBI:15379"/>
        <dbReference type="ChEBI" id="CHEBI:32551"/>
        <dbReference type="ChEBI" id="CHEBI:57783"/>
        <dbReference type="ChEBI" id="CHEBI:57820"/>
        <dbReference type="ChEBI" id="CHEBI:58349"/>
        <dbReference type="EC" id="1.14.13.59"/>
    </reaction>
</comment>
<keyword evidence="9" id="KW-0560">Oxidoreductase</keyword>
<evidence type="ECO:0000256" key="13">
    <source>
        <dbReference type="ARBA" id="ARBA00032493"/>
    </source>
</evidence>
<dbReference type="RefSeq" id="WP_078975001.1">
    <property type="nucleotide sequence ID" value="NZ_MWQN01000001.1"/>
</dbReference>
<sequence length="490" mass="53850">MTDLLPAPRRAADPGAVVHDLVGIGIGPFNLALAALADRVEPLRTLFLDRAPTFSWHPGLLLDGTTLQVPFLADLVTLVDPTSPWSFLAYLRAHDRLFPFYFAERLHVPRREYDHYCRWVAEALPACRFGSEVLSVAWEGDLYRIDFRDVADGEHHRVHARHVVLGIGTEPVVPEPFAHLLGDSVLHAADYLDHRADLTDAEDVTVLGSGQSGAEVFLDLLRRRTGPGGRLTWLTRSPAFAPMEYSKLGLEHFTPDYTRYFHGLPEPVRDRLLPEQWQLYKAISAETIAAIHDELYERGIAGGRVRATLMPDVTVTAARITGDGVELGCRHGEQDRAFTVRTDRVVLATGYAQRHPAMLDPLWDLISRDAAGRPLIDLDHRVALPAHVTGGLYTQNAELHTHGVGTPDLGLGAHRAATILNSVCGSAVYRLPIRTAFTTFGLAAGDTEPARRPHRRSATDPPEVRNVAVEPGSGAHRGRTAVPGRPTRSA</sequence>
<evidence type="ECO:0000256" key="11">
    <source>
        <dbReference type="ARBA" id="ARBA00029939"/>
    </source>
</evidence>
<dbReference type="PANTHER" id="PTHR42802">
    <property type="entry name" value="MONOOXYGENASE"/>
    <property type="match status" value="1"/>
</dbReference>
<keyword evidence="10 17" id="KW-0503">Monooxygenase</keyword>
<keyword evidence="18" id="KW-1185">Reference proteome</keyword>
<comment type="caution">
    <text evidence="17">The sequence shown here is derived from an EMBL/GenBank/DDBJ whole genome shotgun (WGS) entry which is preliminary data.</text>
</comment>
<evidence type="ECO:0000256" key="9">
    <source>
        <dbReference type="ARBA" id="ARBA00023002"/>
    </source>
</evidence>
<reference evidence="17 18" key="1">
    <citation type="submission" date="2017-03" db="EMBL/GenBank/DDBJ databases">
        <title>Draft genome sequence of Streptomyces scabrisporus NF3, endophyte isolated from Amphipterygium adstringens.</title>
        <authorList>
            <person name="Vazquez M."/>
            <person name="Ceapa C.D."/>
            <person name="Rodriguez Luna D."/>
            <person name="Sanchez Esquivel S."/>
        </authorList>
    </citation>
    <scope>NUCLEOTIDE SEQUENCE [LARGE SCALE GENOMIC DNA]</scope>
    <source>
        <strain evidence="17 18">NF3</strain>
    </source>
</reference>
<evidence type="ECO:0000256" key="5">
    <source>
        <dbReference type="ARBA" id="ARBA00016406"/>
    </source>
</evidence>
<comment type="cofactor">
    <cofactor evidence="1">
        <name>FAD</name>
        <dbReference type="ChEBI" id="CHEBI:57692"/>
    </cofactor>
</comment>
<organism evidence="17 18">
    <name type="scientific">Embleya scabrispora</name>
    <dbReference type="NCBI Taxonomy" id="159449"/>
    <lineage>
        <taxon>Bacteria</taxon>
        <taxon>Bacillati</taxon>
        <taxon>Actinomycetota</taxon>
        <taxon>Actinomycetes</taxon>
        <taxon>Kitasatosporales</taxon>
        <taxon>Streptomycetaceae</taxon>
        <taxon>Embleya</taxon>
    </lineage>
</organism>
<dbReference type="GO" id="GO:0047091">
    <property type="term" value="F:L-lysine 6-monooxygenase (NADPH) activity"/>
    <property type="evidence" value="ECO:0007669"/>
    <property type="project" value="UniProtKB-EC"/>
</dbReference>
<evidence type="ECO:0000256" key="6">
    <source>
        <dbReference type="ARBA" id="ARBA00022630"/>
    </source>
</evidence>
<evidence type="ECO:0000256" key="1">
    <source>
        <dbReference type="ARBA" id="ARBA00001974"/>
    </source>
</evidence>
<dbReference type="InterPro" id="IPR025700">
    <property type="entry name" value="Lys/Orn_oxygenase"/>
</dbReference>
<proteinExistence type="inferred from homology"/>
<evidence type="ECO:0000256" key="8">
    <source>
        <dbReference type="ARBA" id="ARBA00022857"/>
    </source>
</evidence>
<evidence type="ECO:0000256" key="12">
    <source>
        <dbReference type="ARBA" id="ARBA00031158"/>
    </source>
</evidence>
<keyword evidence="6" id="KW-0285">Flavoprotein</keyword>
<feature type="region of interest" description="Disordered" evidence="16">
    <location>
        <begin position="445"/>
        <end position="490"/>
    </location>
</feature>
<dbReference type="eggNOG" id="COG3486">
    <property type="taxonomic scope" value="Bacteria"/>
</dbReference>
<comment type="similarity">
    <text evidence="3">Belongs to the lysine N(6)-hydroxylase/L-ornithine N(5)-oxygenase family.</text>
</comment>
<keyword evidence="8" id="KW-0521">NADP</keyword>
<dbReference type="SUPFAM" id="SSF51905">
    <property type="entry name" value="FAD/NAD(P)-binding domain"/>
    <property type="match status" value="2"/>
</dbReference>
<evidence type="ECO:0000313" key="17">
    <source>
        <dbReference type="EMBL" id="OPC80747.1"/>
    </source>
</evidence>
<dbReference type="PANTHER" id="PTHR42802:SF1">
    <property type="entry name" value="L-ORNITHINE N(5)-MONOOXYGENASE"/>
    <property type="match status" value="1"/>
</dbReference>
<evidence type="ECO:0000256" key="16">
    <source>
        <dbReference type="SAM" id="MobiDB-lite"/>
    </source>
</evidence>
<evidence type="ECO:0000256" key="4">
    <source>
        <dbReference type="ARBA" id="ARBA00013076"/>
    </source>
</evidence>
<evidence type="ECO:0000256" key="15">
    <source>
        <dbReference type="ARBA" id="ARBA00048407"/>
    </source>
</evidence>
<dbReference type="Pfam" id="PF13434">
    <property type="entry name" value="Lys_Orn_oxgnase"/>
    <property type="match status" value="1"/>
</dbReference>